<sequence>MKTISRTFVIFVLGLPTLAHAAEDDWNMRDTLLTEAAAVPDAGTVRVSAGGGLGQSDDGEDSSVTSLGASLLWSPVTNLALGVSSQWQGGSFTPMASVRWQLLSEAVAPVNLTAFVRFRAVGMESTGSELDAKLAFGRTLGRVGLTGNVLVGKGLGHRGDVDFEASSLASYRLTPSFRAGVEGRVHMELVDEFKTPEDEGRPFGLVVGPTASYVWKGFQLQGLVGWSSPRGSAPTGVVAQALATFDF</sequence>
<feature type="chain" id="PRO_5010354662" description="Transporter" evidence="1">
    <location>
        <begin position="22"/>
        <end position="247"/>
    </location>
</feature>
<name>A0A1L9BF61_9BACT</name>
<gene>
    <name evidence="2" type="ORF">BON30_08145</name>
</gene>
<dbReference type="RefSeq" id="WP_071897322.1">
    <property type="nucleotide sequence ID" value="NZ_MPIN01000002.1"/>
</dbReference>
<keyword evidence="3" id="KW-1185">Reference proteome</keyword>
<reference evidence="3" key="1">
    <citation type="submission" date="2016-11" db="EMBL/GenBank/DDBJ databases">
        <authorList>
            <person name="Shukria A."/>
            <person name="Stevens D.C."/>
        </authorList>
    </citation>
    <scope>NUCLEOTIDE SEQUENCE [LARGE SCALE GENOMIC DNA]</scope>
    <source>
        <strain evidence="3">Cbfe23</strain>
    </source>
</reference>
<evidence type="ECO:0008006" key="4">
    <source>
        <dbReference type="Google" id="ProtNLM"/>
    </source>
</evidence>
<reference evidence="2 3" key="2">
    <citation type="submission" date="2016-12" db="EMBL/GenBank/DDBJ databases">
        <title>Draft Genome Sequence of Cystobacter ferrugineus Strain Cbfe23.</title>
        <authorList>
            <person name="Akbar S."/>
            <person name="Dowd S.E."/>
            <person name="Stevens D.C."/>
        </authorList>
    </citation>
    <scope>NUCLEOTIDE SEQUENCE [LARGE SCALE GENOMIC DNA]</scope>
    <source>
        <strain evidence="2 3">Cbfe23</strain>
    </source>
</reference>
<feature type="signal peptide" evidence="1">
    <location>
        <begin position="1"/>
        <end position="21"/>
    </location>
</feature>
<proteinExistence type="predicted"/>
<evidence type="ECO:0000256" key="1">
    <source>
        <dbReference type="SAM" id="SignalP"/>
    </source>
</evidence>
<keyword evidence="1" id="KW-0732">Signal</keyword>
<protein>
    <recommendedName>
        <fullName evidence="4">Transporter</fullName>
    </recommendedName>
</protein>
<comment type="caution">
    <text evidence="2">The sequence shown here is derived from an EMBL/GenBank/DDBJ whole genome shotgun (WGS) entry which is preliminary data.</text>
</comment>
<evidence type="ECO:0000313" key="2">
    <source>
        <dbReference type="EMBL" id="OJH40883.1"/>
    </source>
</evidence>
<dbReference type="AlphaFoldDB" id="A0A1L9BF61"/>
<dbReference type="OrthoDB" id="9872672at2"/>
<organism evidence="2 3">
    <name type="scientific">Cystobacter ferrugineus</name>
    <dbReference type="NCBI Taxonomy" id="83449"/>
    <lineage>
        <taxon>Bacteria</taxon>
        <taxon>Pseudomonadati</taxon>
        <taxon>Myxococcota</taxon>
        <taxon>Myxococcia</taxon>
        <taxon>Myxococcales</taxon>
        <taxon>Cystobacterineae</taxon>
        <taxon>Archangiaceae</taxon>
        <taxon>Cystobacter</taxon>
    </lineage>
</organism>
<dbReference type="Proteomes" id="UP000182229">
    <property type="component" value="Unassembled WGS sequence"/>
</dbReference>
<dbReference type="EMBL" id="MPIN01000002">
    <property type="protein sequence ID" value="OJH40883.1"/>
    <property type="molecule type" value="Genomic_DNA"/>
</dbReference>
<evidence type="ECO:0000313" key="3">
    <source>
        <dbReference type="Proteomes" id="UP000182229"/>
    </source>
</evidence>
<accession>A0A1L9BF61</accession>